<keyword evidence="8 10" id="KW-0472">Membrane</keyword>
<evidence type="ECO:0000256" key="8">
    <source>
        <dbReference type="ARBA" id="ARBA00023136"/>
    </source>
</evidence>
<feature type="transmembrane region" description="Helical" evidence="10">
    <location>
        <begin position="134"/>
        <end position="156"/>
    </location>
</feature>
<evidence type="ECO:0000256" key="3">
    <source>
        <dbReference type="ARBA" id="ARBA00022475"/>
    </source>
</evidence>
<evidence type="ECO:0000256" key="9">
    <source>
        <dbReference type="ARBA" id="ARBA00023455"/>
    </source>
</evidence>
<dbReference type="InterPro" id="IPR011527">
    <property type="entry name" value="ABC1_TM_dom"/>
</dbReference>
<feature type="transmembrane region" description="Helical" evidence="10">
    <location>
        <begin position="270"/>
        <end position="288"/>
    </location>
</feature>
<dbReference type="PANTHER" id="PTHR24221">
    <property type="entry name" value="ATP-BINDING CASSETTE SUB-FAMILY B"/>
    <property type="match status" value="1"/>
</dbReference>
<dbReference type="InterPro" id="IPR003593">
    <property type="entry name" value="AAA+_ATPase"/>
</dbReference>
<dbReference type="SUPFAM" id="SSF52540">
    <property type="entry name" value="P-loop containing nucleoside triphosphate hydrolases"/>
    <property type="match status" value="1"/>
</dbReference>
<dbReference type="EMBL" id="JABZGT010000013">
    <property type="protein sequence ID" value="MBF4808733.1"/>
    <property type="molecule type" value="Genomic_DNA"/>
</dbReference>
<gene>
    <name evidence="13" type="ORF">HXK23_00660</name>
</gene>
<dbReference type="PROSITE" id="PS00211">
    <property type="entry name" value="ABC_TRANSPORTER_1"/>
    <property type="match status" value="1"/>
</dbReference>
<keyword evidence="3" id="KW-1003">Cell membrane</keyword>
<dbReference type="AlphaFoldDB" id="A0A930W1K0"/>
<dbReference type="InterPro" id="IPR017871">
    <property type="entry name" value="ABC_transporter-like_CS"/>
</dbReference>
<evidence type="ECO:0000256" key="6">
    <source>
        <dbReference type="ARBA" id="ARBA00022840"/>
    </source>
</evidence>
<comment type="similarity">
    <text evidence="9">Belongs to the ABC transporter superfamily. Siderophore-Fe(3+) uptake transporter (SIUT) (TC 3.A.1.21) family.</text>
</comment>
<keyword evidence="6 13" id="KW-0067">ATP-binding</keyword>
<dbReference type="PANTHER" id="PTHR24221:SF397">
    <property type="entry name" value="ABC TRANSPORTER, ATP-BINDING TRANSMEMBRANE PROTEIN"/>
    <property type="match status" value="1"/>
</dbReference>
<feature type="domain" description="ABC transmembrane type-1" evidence="12">
    <location>
        <begin position="22"/>
        <end position="303"/>
    </location>
</feature>
<organism evidence="13 14">
    <name type="scientific">Lancefieldella parvula</name>
    <dbReference type="NCBI Taxonomy" id="1382"/>
    <lineage>
        <taxon>Bacteria</taxon>
        <taxon>Bacillati</taxon>
        <taxon>Actinomycetota</taxon>
        <taxon>Coriobacteriia</taxon>
        <taxon>Coriobacteriales</taxon>
        <taxon>Atopobiaceae</taxon>
        <taxon>Lancefieldella</taxon>
    </lineage>
</organism>
<evidence type="ECO:0000313" key="14">
    <source>
        <dbReference type="Proteomes" id="UP000772566"/>
    </source>
</evidence>
<keyword evidence="2" id="KW-0813">Transport</keyword>
<dbReference type="Pfam" id="PF00005">
    <property type="entry name" value="ABC_tran"/>
    <property type="match status" value="1"/>
</dbReference>
<proteinExistence type="inferred from homology"/>
<dbReference type="GO" id="GO:0034040">
    <property type="term" value="F:ATPase-coupled lipid transmembrane transporter activity"/>
    <property type="evidence" value="ECO:0007669"/>
    <property type="project" value="TreeGrafter"/>
</dbReference>
<dbReference type="InterPro" id="IPR039421">
    <property type="entry name" value="Type_1_exporter"/>
</dbReference>
<evidence type="ECO:0000256" key="10">
    <source>
        <dbReference type="SAM" id="Phobius"/>
    </source>
</evidence>
<evidence type="ECO:0000313" key="13">
    <source>
        <dbReference type="EMBL" id="MBF4808733.1"/>
    </source>
</evidence>
<reference evidence="13" key="1">
    <citation type="submission" date="2020-04" db="EMBL/GenBank/DDBJ databases">
        <title>Deep metagenomics examines the oral microbiome during advanced dental caries in children, revealing novel taxa and co-occurrences with host molecules.</title>
        <authorList>
            <person name="Baker J.L."/>
            <person name="Morton J.T."/>
            <person name="Dinis M."/>
            <person name="Alvarez R."/>
            <person name="Tran N.C."/>
            <person name="Knight R."/>
            <person name="Edlund A."/>
        </authorList>
    </citation>
    <scope>NUCLEOTIDE SEQUENCE</scope>
    <source>
        <strain evidence="13">JCVI_22A_bin.2</strain>
    </source>
</reference>
<dbReference type="FunFam" id="3.40.50.300:FF:000221">
    <property type="entry name" value="Multidrug ABC transporter ATP-binding protein"/>
    <property type="match status" value="1"/>
</dbReference>
<dbReference type="Proteomes" id="UP000772566">
    <property type="component" value="Unassembled WGS sequence"/>
</dbReference>
<evidence type="ECO:0000256" key="4">
    <source>
        <dbReference type="ARBA" id="ARBA00022692"/>
    </source>
</evidence>
<keyword evidence="4 10" id="KW-0812">Transmembrane</keyword>
<dbReference type="SUPFAM" id="SSF90123">
    <property type="entry name" value="ABC transporter transmembrane region"/>
    <property type="match status" value="1"/>
</dbReference>
<dbReference type="InterPro" id="IPR003439">
    <property type="entry name" value="ABC_transporter-like_ATP-bd"/>
</dbReference>
<comment type="subcellular location">
    <subcellularLocation>
        <location evidence="1">Cell inner membrane</location>
        <topology evidence="1">Multi-pass membrane protein</topology>
    </subcellularLocation>
</comment>
<evidence type="ECO:0000256" key="2">
    <source>
        <dbReference type="ARBA" id="ARBA00022448"/>
    </source>
</evidence>
<dbReference type="Gene3D" id="3.40.50.300">
    <property type="entry name" value="P-loop containing nucleotide triphosphate hydrolases"/>
    <property type="match status" value="1"/>
</dbReference>
<feature type="transmembrane region" description="Helical" evidence="10">
    <location>
        <begin position="21"/>
        <end position="44"/>
    </location>
</feature>
<dbReference type="Pfam" id="PF00664">
    <property type="entry name" value="ABC_membrane"/>
    <property type="match status" value="1"/>
</dbReference>
<dbReference type="SMART" id="SM00382">
    <property type="entry name" value="AAA"/>
    <property type="match status" value="1"/>
</dbReference>
<feature type="domain" description="ABC transporter" evidence="11">
    <location>
        <begin position="334"/>
        <end position="567"/>
    </location>
</feature>
<evidence type="ECO:0000259" key="12">
    <source>
        <dbReference type="PROSITE" id="PS50929"/>
    </source>
</evidence>
<evidence type="ECO:0000256" key="1">
    <source>
        <dbReference type="ARBA" id="ARBA00004429"/>
    </source>
</evidence>
<evidence type="ECO:0000256" key="5">
    <source>
        <dbReference type="ARBA" id="ARBA00022741"/>
    </source>
</evidence>
<protein>
    <submittedName>
        <fullName evidence="13">ABC transporter ATP-binding protein</fullName>
    </submittedName>
</protein>
<evidence type="ECO:0000259" key="11">
    <source>
        <dbReference type="PROSITE" id="PS50893"/>
    </source>
</evidence>
<dbReference type="GO" id="GO:0016887">
    <property type="term" value="F:ATP hydrolysis activity"/>
    <property type="evidence" value="ECO:0007669"/>
    <property type="project" value="InterPro"/>
</dbReference>
<feature type="transmembrane region" description="Helical" evidence="10">
    <location>
        <begin position="56"/>
        <end position="77"/>
    </location>
</feature>
<dbReference type="GO" id="GO:0005524">
    <property type="term" value="F:ATP binding"/>
    <property type="evidence" value="ECO:0007669"/>
    <property type="project" value="UniProtKB-KW"/>
</dbReference>
<dbReference type="InterPro" id="IPR027417">
    <property type="entry name" value="P-loop_NTPase"/>
</dbReference>
<dbReference type="GO" id="GO:0140359">
    <property type="term" value="F:ABC-type transporter activity"/>
    <property type="evidence" value="ECO:0007669"/>
    <property type="project" value="InterPro"/>
</dbReference>
<evidence type="ECO:0000256" key="7">
    <source>
        <dbReference type="ARBA" id="ARBA00022989"/>
    </source>
</evidence>
<dbReference type="InterPro" id="IPR036640">
    <property type="entry name" value="ABC1_TM_sf"/>
</dbReference>
<feature type="transmembrane region" description="Helical" evidence="10">
    <location>
        <begin position="162"/>
        <end position="182"/>
    </location>
</feature>
<sequence length="577" mass="63370">MLSVLKMYFQFGSSYRQKLHKGLFFTILGCLFEGVQITALWIVFTALTTDTLSTQTIVSALGVMLLSIIGAFICAHFKSENFCDANFSMAGAKRAEIGDTLRRLPMGYFNENSLGEVTAVMTNQLDVMQNLGGLLYMMVFGGLALTAIIVVFLFVFCWQLGLITAATFALFCITMEVLQAYVRNTSDDYVAANTTLISSVLEYVRGISVVRAFSLIDDAEGKYAKAVDDCRVQALKLEFKALRFSVLQMVISKATSIIMCLVSVGLWLSGTLDTATCLTVVVMSFMLFSRLESAGRFSTILRNIEIAMEQTNAILATPAMEEGEGLEKADSCDIELSHVSFGYDDRQILDDVSLSIPAGTSCAIVGPSGSGKTTLVRLIERFWDVNTGQVTLGGRDVRDYKVDALLQNFSTVFQGVFLFDDTIENNIKFGNPDATHEQVVDAARRACCEEFIQALPEGYETRLGEGGSMLSGGERQRLSIARAILKDAPIVVLDEATANVDPENELELQRAIAELTKSKTVIMIAHRLKTVRNANQILVLDKGRIVQRGTHESLMAEGGIYADFVNMREKTVGWKIA</sequence>
<dbReference type="GO" id="GO:0005886">
    <property type="term" value="C:plasma membrane"/>
    <property type="evidence" value="ECO:0007669"/>
    <property type="project" value="UniProtKB-SubCell"/>
</dbReference>
<comment type="caution">
    <text evidence="13">The sequence shown here is derived from an EMBL/GenBank/DDBJ whole genome shotgun (WGS) entry which is preliminary data.</text>
</comment>
<dbReference type="PROSITE" id="PS50929">
    <property type="entry name" value="ABC_TM1F"/>
    <property type="match status" value="1"/>
</dbReference>
<keyword evidence="5" id="KW-0547">Nucleotide-binding</keyword>
<dbReference type="Gene3D" id="1.20.1560.10">
    <property type="entry name" value="ABC transporter type 1, transmembrane domain"/>
    <property type="match status" value="1"/>
</dbReference>
<dbReference type="PROSITE" id="PS50893">
    <property type="entry name" value="ABC_TRANSPORTER_2"/>
    <property type="match status" value="1"/>
</dbReference>
<accession>A0A930W1K0</accession>
<keyword evidence="7 10" id="KW-1133">Transmembrane helix</keyword>
<name>A0A930W1K0_9ACTN</name>